<dbReference type="EMBL" id="QKRW01000018">
    <property type="protein sequence ID" value="RAL63572.1"/>
    <property type="molecule type" value="Genomic_DNA"/>
</dbReference>
<keyword evidence="2" id="KW-1185">Reference proteome</keyword>
<comment type="caution">
    <text evidence="1">The sequence shown here is derived from an EMBL/GenBank/DDBJ whole genome shotgun (WGS) entry which is preliminary data.</text>
</comment>
<dbReference type="AlphaFoldDB" id="A0A395ITH8"/>
<organism evidence="1 2">
    <name type="scientific">Monilinia fructigena</name>
    <dbReference type="NCBI Taxonomy" id="38457"/>
    <lineage>
        <taxon>Eukaryota</taxon>
        <taxon>Fungi</taxon>
        <taxon>Dikarya</taxon>
        <taxon>Ascomycota</taxon>
        <taxon>Pezizomycotina</taxon>
        <taxon>Leotiomycetes</taxon>
        <taxon>Helotiales</taxon>
        <taxon>Sclerotiniaceae</taxon>
        <taxon>Monilinia</taxon>
    </lineage>
</organism>
<dbReference type="OrthoDB" id="2316594at2759"/>
<gene>
    <name evidence="1" type="ORF">DID88_003616</name>
</gene>
<accession>A0A395ITH8</accession>
<name>A0A395ITH8_9HELO</name>
<proteinExistence type="predicted"/>
<dbReference type="Proteomes" id="UP000249056">
    <property type="component" value="Unassembled WGS sequence"/>
</dbReference>
<protein>
    <submittedName>
        <fullName evidence="1">Uncharacterized protein</fullName>
    </submittedName>
</protein>
<reference evidence="1 2" key="1">
    <citation type="submission" date="2018-06" db="EMBL/GenBank/DDBJ databases">
        <title>Genome Sequence of the Brown Rot Fungal Pathogen Monilinia fructigena.</title>
        <authorList>
            <person name="Landi L."/>
            <person name="De Miccolis Angelini R.M."/>
            <person name="Pollastro S."/>
            <person name="Abate D."/>
            <person name="Faretra F."/>
            <person name="Romanazzi G."/>
        </authorList>
    </citation>
    <scope>NUCLEOTIDE SEQUENCE [LARGE SCALE GENOMIC DNA]</scope>
    <source>
        <strain evidence="1 2">Mfrg269</strain>
    </source>
</reference>
<evidence type="ECO:0000313" key="1">
    <source>
        <dbReference type="EMBL" id="RAL63572.1"/>
    </source>
</evidence>
<sequence length="141" mass="15608">MFSFCFCFLDVQAAARTYSGLNVKVKSLCIDQTDLTTKLVALDEAHKYMSASTEDTLTKNLLNPINPALIDLCSMTIVHRFSSPEWLRVSADMLPQLDSLGANSEDDDNLIKEDVSAKLTSTLKLIDLPISNQIAELKLQP</sequence>
<evidence type="ECO:0000313" key="2">
    <source>
        <dbReference type="Proteomes" id="UP000249056"/>
    </source>
</evidence>